<evidence type="ECO:0000259" key="5">
    <source>
        <dbReference type="Pfam" id="PF00107"/>
    </source>
</evidence>
<keyword evidence="3" id="KW-0560">Oxidoreductase</keyword>
<keyword evidence="1 4" id="KW-0479">Metal-binding</keyword>
<protein>
    <submittedName>
        <fullName evidence="7">Zinc-binding dehydrogenase</fullName>
    </submittedName>
</protein>
<evidence type="ECO:0000256" key="1">
    <source>
        <dbReference type="ARBA" id="ARBA00022723"/>
    </source>
</evidence>
<dbReference type="InterPro" id="IPR002328">
    <property type="entry name" value="ADH_Zn_CS"/>
</dbReference>
<reference evidence="7 8" key="1">
    <citation type="submission" date="2023-08" db="EMBL/GenBank/DDBJ databases">
        <title>Genome sequence of Thermaerobacter compostii strain Ins1, a spore-forming filamentous bacterium isolated from a deep geothermal reservoir.</title>
        <authorList>
            <person name="Bregnard D."/>
            <person name="Gonzalez D."/>
            <person name="Junier P."/>
        </authorList>
    </citation>
    <scope>NUCLEOTIDE SEQUENCE [LARGE SCALE GENOMIC DNA]</scope>
    <source>
        <strain evidence="7 8">Ins1</strain>
    </source>
</reference>
<evidence type="ECO:0000313" key="7">
    <source>
        <dbReference type="EMBL" id="WPD19644.1"/>
    </source>
</evidence>
<dbReference type="PANTHER" id="PTHR43401:SF2">
    <property type="entry name" value="L-THREONINE 3-DEHYDROGENASE"/>
    <property type="match status" value="1"/>
</dbReference>
<dbReference type="EMBL" id="CP132508">
    <property type="protein sequence ID" value="WPD19644.1"/>
    <property type="molecule type" value="Genomic_DNA"/>
</dbReference>
<evidence type="ECO:0000313" key="8">
    <source>
        <dbReference type="Proteomes" id="UP001304683"/>
    </source>
</evidence>
<keyword evidence="8" id="KW-1185">Reference proteome</keyword>
<comment type="cofactor">
    <cofactor evidence="4">
        <name>Zn(2+)</name>
        <dbReference type="ChEBI" id="CHEBI:29105"/>
    </cofactor>
</comment>
<dbReference type="Gene3D" id="3.90.180.10">
    <property type="entry name" value="Medium-chain alcohol dehydrogenases, catalytic domain"/>
    <property type="match status" value="1"/>
</dbReference>
<evidence type="ECO:0000256" key="2">
    <source>
        <dbReference type="ARBA" id="ARBA00022833"/>
    </source>
</evidence>
<feature type="domain" description="Alcohol dehydrogenase-like N-terminal" evidence="6">
    <location>
        <begin position="46"/>
        <end position="175"/>
    </location>
</feature>
<dbReference type="InterPro" id="IPR013149">
    <property type="entry name" value="ADH-like_C"/>
</dbReference>
<dbReference type="RefSeq" id="WP_318751140.1">
    <property type="nucleotide sequence ID" value="NZ_CP132508.1"/>
</dbReference>
<dbReference type="Gene3D" id="3.40.50.720">
    <property type="entry name" value="NAD(P)-binding Rossmann-like Domain"/>
    <property type="match status" value="1"/>
</dbReference>
<sequence length="416" mass="44226">MKALVYRLSLPRVVLAKLLAHRWPWLVYGPAGAVAYTDWPDPVPRGEDWAVVAPRLAGLCGSDIGVIAAHTSPSASPFSSFPAVLGHEVVGVIAQGGARVPWPAGTRVVVDPSISCTMRGLPPCPQCQRGFPYLCQRCTDGTLSPGFLVGFCRDLPGGWAQRMLAHASQLHPVPDGMPDERAVLVEPLAIAAHGVLRRPPAAGARILVIGAGTIGLSTVAALRLLGYDAHVTVAARHGMQARLARELGASRVVSPADLGRAAAEAGARAFRPLIGRAVYRGGFDLVYDCVGTRRSLDDALRLAREGGTVVLLGAAGEIPKIDWTFVWMRELEVVGAVGYGLERVGGRTVHTFDLVLEALAAHPELPVERMVTHRFPLHRYREALQAALDRRASGAIKIVFTPNEGGAPTVSTPRDG</sequence>
<evidence type="ECO:0000256" key="3">
    <source>
        <dbReference type="ARBA" id="ARBA00023002"/>
    </source>
</evidence>
<dbReference type="Pfam" id="PF00107">
    <property type="entry name" value="ADH_zinc_N"/>
    <property type="match status" value="1"/>
</dbReference>
<evidence type="ECO:0000259" key="6">
    <source>
        <dbReference type="Pfam" id="PF08240"/>
    </source>
</evidence>
<dbReference type="SUPFAM" id="SSF51735">
    <property type="entry name" value="NAD(P)-binding Rossmann-fold domains"/>
    <property type="match status" value="1"/>
</dbReference>
<comment type="similarity">
    <text evidence="4">Belongs to the zinc-containing alcohol dehydrogenase family.</text>
</comment>
<dbReference type="PROSITE" id="PS00059">
    <property type="entry name" value="ADH_ZINC"/>
    <property type="match status" value="1"/>
</dbReference>
<accession>A0ABZ0QSD4</accession>
<dbReference type="Proteomes" id="UP001304683">
    <property type="component" value="Chromosome"/>
</dbReference>
<dbReference type="SUPFAM" id="SSF50129">
    <property type="entry name" value="GroES-like"/>
    <property type="match status" value="1"/>
</dbReference>
<keyword evidence="2 4" id="KW-0862">Zinc</keyword>
<dbReference type="InterPro" id="IPR011032">
    <property type="entry name" value="GroES-like_sf"/>
</dbReference>
<organism evidence="7 8">
    <name type="scientific">Thermaerobacter composti</name>
    <dbReference type="NCBI Taxonomy" id="554949"/>
    <lineage>
        <taxon>Bacteria</taxon>
        <taxon>Bacillati</taxon>
        <taxon>Bacillota</taxon>
        <taxon>Clostridia</taxon>
        <taxon>Eubacteriales</taxon>
        <taxon>Clostridiales Family XVII. Incertae Sedis</taxon>
        <taxon>Thermaerobacter</taxon>
    </lineage>
</organism>
<dbReference type="InterPro" id="IPR036291">
    <property type="entry name" value="NAD(P)-bd_dom_sf"/>
</dbReference>
<dbReference type="InterPro" id="IPR013154">
    <property type="entry name" value="ADH-like_N"/>
</dbReference>
<dbReference type="Pfam" id="PF08240">
    <property type="entry name" value="ADH_N"/>
    <property type="match status" value="1"/>
</dbReference>
<name>A0ABZ0QSD4_9FIRM</name>
<evidence type="ECO:0000256" key="4">
    <source>
        <dbReference type="RuleBase" id="RU361277"/>
    </source>
</evidence>
<gene>
    <name evidence="7" type="ORF">Q5761_02945</name>
</gene>
<dbReference type="PANTHER" id="PTHR43401">
    <property type="entry name" value="L-THREONINE 3-DEHYDROGENASE"/>
    <property type="match status" value="1"/>
</dbReference>
<proteinExistence type="inferred from homology"/>
<dbReference type="InterPro" id="IPR050129">
    <property type="entry name" value="Zn_alcohol_dh"/>
</dbReference>
<feature type="domain" description="Alcohol dehydrogenase-like C-terminal" evidence="5">
    <location>
        <begin position="214"/>
        <end position="340"/>
    </location>
</feature>